<keyword evidence="2" id="KW-0677">Repeat</keyword>
<dbReference type="Pfam" id="PF12799">
    <property type="entry name" value="LRR_4"/>
    <property type="match status" value="1"/>
</dbReference>
<dbReference type="InterPro" id="IPR032675">
    <property type="entry name" value="LRR_dom_sf"/>
</dbReference>
<dbReference type="InterPro" id="IPR025875">
    <property type="entry name" value="Leu-rich_rpt_4"/>
</dbReference>
<protein>
    <recommendedName>
        <fullName evidence="3 4">EGF-like domain-containing protein</fullName>
    </recommendedName>
</protein>
<keyword evidence="1" id="KW-0433">Leucine-rich repeat</keyword>
<name>A0ABQ5JZD6_9EUKA</name>
<dbReference type="Proteomes" id="UP001057375">
    <property type="component" value="Unassembled WGS sequence"/>
</dbReference>
<dbReference type="EMBL" id="BQXS01012060">
    <property type="protein sequence ID" value="GKT19500.1"/>
    <property type="molecule type" value="Genomic_DNA"/>
</dbReference>
<feature type="non-terminal residue" evidence="5">
    <location>
        <position position="1"/>
    </location>
</feature>
<evidence type="ECO:0000259" key="4">
    <source>
        <dbReference type="PROSITE" id="PS01186"/>
    </source>
</evidence>
<dbReference type="InterPro" id="IPR001611">
    <property type="entry name" value="Leu-rich_rpt"/>
</dbReference>
<dbReference type="SUPFAM" id="SSF52047">
    <property type="entry name" value="RNI-like"/>
    <property type="match status" value="1"/>
</dbReference>
<evidence type="ECO:0000313" key="6">
    <source>
        <dbReference type="Proteomes" id="UP001057375"/>
    </source>
</evidence>
<dbReference type="PROSITE" id="PS51450">
    <property type="entry name" value="LRR"/>
    <property type="match status" value="1"/>
</dbReference>
<evidence type="ECO:0000259" key="3">
    <source>
        <dbReference type="PROSITE" id="PS00022"/>
    </source>
</evidence>
<evidence type="ECO:0000313" key="5">
    <source>
        <dbReference type="EMBL" id="GKT19500.1"/>
    </source>
</evidence>
<dbReference type="Gene3D" id="2.170.300.10">
    <property type="entry name" value="Tie2 ligand-binding domain superfamily"/>
    <property type="match status" value="1"/>
</dbReference>
<sequence length="484" mass="52010">NPICGMDSAGIEEFSSHFTNISSFAFDDTYCSCTPDSFSYSNNIVCSNLWTDGIWSPACYASSYRNVEVQFTTEIVDGDSPCISIDPYLQSDIYDLCSGLKEENKLCIGIGTDLVIDDLEIVCSEGWYGDNCDSECPVDRYGTICGSGNNSGCDYSTHTCVCSDGYTGDLCDVKKDIVLMSLDSFENELVKAVCDGMNTNGDMICSDTTVLNAITSNDLTSLTAIEIPISVTSLSGLELAQNLEILTIKAGNTSISDLSPLSSLSSLYSLSIIDSTNMSYTMLKTLVDAVDSDRTEFESNTTDWDSSNEYCVGLCSLRKLEISGSEVFGRGSTYVSTNGVHVLDASASSASFSESISLLNQFAVCSGDCLVDGMNKSPLGTKLTHLDLSYNSISDPSLISSLPAFENLSHISLDNNEVSDISFLSTIVDSIDRLSYMNVSKNLLDCGDSDECFILLDDISTKDMKDDGTTVVFGTQDTTSTCGS</sequence>
<accession>A0ABQ5JZD6</accession>
<dbReference type="PROSITE" id="PS01186">
    <property type="entry name" value="EGF_2"/>
    <property type="match status" value="1"/>
</dbReference>
<dbReference type="InterPro" id="IPR000742">
    <property type="entry name" value="EGF"/>
</dbReference>
<evidence type="ECO:0000256" key="1">
    <source>
        <dbReference type="ARBA" id="ARBA00022614"/>
    </source>
</evidence>
<keyword evidence="6" id="KW-1185">Reference proteome</keyword>
<feature type="domain" description="EGF-like" evidence="3 4">
    <location>
        <begin position="160"/>
        <end position="171"/>
    </location>
</feature>
<reference evidence="5" key="1">
    <citation type="submission" date="2022-03" db="EMBL/GenBank/DDBJ databases">
        <title>Draft genome sequence of Aduncisulcus paluster, a free-living microaerophilic Fornicata.</title>
        <authorList>
            <person name="Yuyama I."/>
            <person name="Kume K."/>
            <person name="Tamura T."/>
            <person name="Inagaki Y."/>
            <person name="Hashimoto T."/>
        </authorList>
    </citation>
    <scope>NUCLEOTIDE SEQUENCE</scope>
    <source>
        <strain evidence="5">NY0171</strain>
    </source>
</reference>
<feature type="non-terminal residue" evidence="5">
    <location>
        <position position="484"/>
    </location>
</feature>
<dbReference type="Gene3D" id="3.80.10.10">
    <property type="entry name" value="Ribonuclease Inhibitor"/>
    <property type="match status" value="1"/>
</dbReference>
<proteinExistence type="predicted"/>
<comment type="caution">
    <text evidence="5">The sequence shown here is derived from an EMBL/GenBank/DDBJ whole genome shotgun (WGS) entry which is preliminary data.</text>
</comment>
<gene>
    <name evidence="5" type="ORF">ADUPG1_011520</name>
</gene>
<evidence type="ECO:0000256" key="2">
    <source>
        <dbReference type="ARBA" id="ARBA00022737"/>
    </source>
</evidence>
<dbReference type="PROSITE" id="PS00022">
    <property type="entry name" value="EGF_1"/>
    <property type="match status" value="1"/>
</dbReference>
<organism evidence="5 6">
    <name type="scientific">Aduncisulcus paluster</name>
    <dbReference type="NCBI Taxonomy" id="2918883"/>
    <lineage>
        <taxon>Eukaryota</taxon>
        <taxon>Metamonada</taxon>
        <taxon>Carpediemonas-like organisms</taxon>
        <taxon>Aduncisulcus</taxon>
    </lineage>
</organism>